<dbReference type="Proteomes" id="UP000008022">
    <property type="component" value="Unassembled WGS sequence"/>
</dbReference>
<sequence>MVTGDGSSGAMVGDREKQGEGPACQWLGWSSPSSVSFFLPTEREQQGKHDAHGKAGRGRPDGGQGRVRQGSGDLPPAATAQDGAGASGTAWPPWLGTCG</sequence>
<name>A0A0E0RJC1_ORYRU</name>
<accession>A0A0E0RJC1</accession>
<dbReference type="EnsemblPlants" id="ORUFI12G19130.1">
    <property type="protein sequence ID" value="ORUFI12G19130.1"/>
    <property type="gene ID" value="ORUFI12G19130"/>
</dbReference>
<evidence type="ECO:0000313" key="3">
    <source>
        <dbReference type="Proteomes" id="UP000008022"/>
    </source>
</evidence>
<reference evidence="3" key="1">
    <citation type="submission" date="2013-06" db="EMBL/GenBank/DDBJ databases">
        <authorList>
            <person name="Zhao Q."/>
        </authorList>
    </citation>
    <scope>NUCLEOTIDE SEQUENCE</scope>
    <source>
        <strain evidence="3">cv. W1943</strain>
    </source>
</reference>
<keyword evidence="3" id="KW-1185">Reference proteome</keyword>
<dbReference type="HOGENOM" id="CLU_2324428_0_0_1"/>
<evidence type="ECO:0000256" key="1">
    <source>
        <dbReference type="SAM" id="MobiDB-lite"/>
    </source>
</evidence>
<protein>
    <submittedName>
        <fullName evidence="2">Uncharacterized protein</fullName>
    </submittedName>
</protein>
<proteinExistence type="predicted"/>
<evidence type="ECO:0000313" key="2">
    <source>
        <dbReference type="EnsemblPlants" id="ORUFI12G19130.1"/>
    </source>
</evidence>
<feature type="region of interest" description="Disordered" evidence="1">
    <location>
        <begin position="1"/>
        <end position="99"/>
    </location>
</feature>
<reference evidence="2" key="2">
    <citation type="submission" date="2015-06" db="UniProtKB">
        <authorList>
            <consortium name="EnsemblPlants"/>
        </authorList>
    </citation>
    <scope>IDENTIFICATION</scope>
</reference>
<feature type="compositionally biased region" description="Basic and acidic residues" evidence="1">
    <location>
        <begin position="41"/>
        <end position="53"/>
    </location>
</feature>
<dbReference type="Gramene" id="ORUFI12G19130.1">
    <property type="protein sequence ID" value="ORUFI12G19130.1"/>
    <property type="gene ID" value="ORUFI12G19130"/>
</dbReference>
<dbReference type="AlphaFoldDB" id="A0A0E0RJC1"/>
<organism evidence="2 3">
    <name type="scientific">Oryza rufipogon</name>
    <name type="common">Brownbeard rice</name>
    <name type="synonym">Asian wild rice</name>
    <dbReference type="NCBI Taxonomy" id="4529"/>
    <lineage>
        <taxon>Eukaryota</taxon>
        <taxon>Viridiplantae</taxon>
        <taxon>Streptophyta</taxon>
        <taxon>Embryophyta</taxon>
        <taxon>Tracheophyta</taxon>
        <taxon>Spermatophyta</taxon>
        <taxon>Magnoliopsida</taxon>
        <taxon>Liliopsida</taxon>
        <taxon>Poales</taxon>
        <taxon>Poaceae</taxon>
        <taxon>BOP clade</taxon>
        <taxon>Oryzoideae</taxon>
        <taxon>Oryzeae</taxon>
        <taxon>Oryzinae</taxon>
        <taxon>Oryza</taxon>
    </lineage>
</organism>